<dbReference type="VEuPathDB" id="VectorBase:GPPI012652"/>
<dbReference type="EMBL" id="JXJN01005561">
    <property type="status" value="NOT_ANNOTATED_CDS"/>
    <property type="molecule type" value="Genomic_DNA"/>
</dbReference>
<organism evidence="2 3">
    <name type="scientific">Glossina palpalis gambiensis</name>
    <dbReference type="NCBI Taxonomy" id="67801"/>
    <lineage>
        <taxon>Eukaryota</taxon>
        <taxon>Metazoa</taxon>
        <taxon>Ecdysozoa</taxon>
        <taxon>Arthropoda</taxon>
        <taxon>Hexapoda</taxon>
        <taxon>Insecta</taxon>
        <taxon>Pterygota</taxon>
        <taxon>Neoptera</taxon>
        <taxon>Endopterygota</taxon>
        <taxon>Diptera</taxon>
        <taxon>Brachycera</taxon>
        <taxon>Muscomorpha</taxon>
        <taxon>Hippoboscoidea</taxon>
        <taxon>Glossinidae</taxon>
        <taxon>Glossina</taxon>
    </lineage>
</organism>
<evidence type="ECO:0000256" key="1">
    <source>
        <dbReference type="SAM" id="Phobius"/>
    </source>
</evidence>
<dbReference type="AlphaFoldDB" id="A0A1B0AY76"/>
<dbReference type="EMBL" id="JXJN01005560">
    <property type="status" value="NOT_ANNOTATED_CDS"/>
    <property type="molecule type" value="Genomic_DNA"/>
</dbReference>
<feature type="transmembrane region" description="Helical" evidence="1">
    <location>
        <begin position="51"/>
        <end position="70"/>
    </location>
</feature>
<keyword evidence="3" id="KW-1185">Reference proteome</keyword>
<reference evidence="3" key="1">
    <citation type="submission" date="2015-01" db="EMBL/GenBank/DDBJ databases">
        <authorList>
            <person name="Aksoy S."/>
            <person name="Warren W."/>
            <person name="Wilson R.K."/>
        </authorList>
    </citation>
    <scope>NUCLEOTIDE SEQUENCE [LARGE SCALE GENOMIC DNA]</scope>
    <source>
        <strain evidence="3">IAEA</strain>
    </source>
</reference>
<sequence>MPSEFSILILIRILIKSYTHFSVCSIMIIGGLFECGLHLNKAKDDVFKDMYTIFISFTVLSLNSPHFICATKFMHMYATQQTVTSFFNNLRTT</sequence>
<evidence type="ECO:0000313" key="2">
    <source>
        <dbReference type="EnsemblMetazoa" id="GPPI012652-PA"/>
    </source>
</evidence>
<evidence type="ECO:0000313" key="3">
    <source>
        <dbReference type="Proteomes" id="UP000092460"/>
    </source>
</evidence>
<name>A0A1B0AY76_9MUSC</name>
<keyword evidence="1" id="KW-1133">Transmembrane helix</keyword>
<keyword evidence="1" id="KW-0812">Transmembrane</keyword>
<accession>A0A1B0AY76</accession>
<dbReference type="Proteomes" id="UP000092460">
    <property type="component" value="Unassembled WGS sequence"/>
</dbReference>
<protein>
    <submittedName>
        <fullName evidence="2">Uncharacterized protein</fullName>
    </submittedName>
</protein>
<reference evidence="2" key="2">
    <citation type="submission" date="2020-05" db="UniProtKB">
        <authorList>
            <consortium name="EnsemblMetazoa"/>
        </authorList>
    </citation>
    <scope>IDENTIFICATION</scope>
    <source>
        <strain evidence="2">IAEA</strain>
    </source>
</reference>
<keyword evidence="1" id="KW-0472">Membrane</keyword>
<feature type="transmembrane region" description="Helical" evidence="1">
    <location>
        <begin position="21"/>
        <end position="39"/>
    </location>
</feature>
<dbReference type="EnsemblMetazoa" id="GPPI012652-RA">
    <property type="protein sequence ID" value="GPPI012652-PA"/>
    <property type="gene ID" value="GPPI012652"/>
</dbReference>
<proteinExistence type="predicted"/>